<gene>
    <name evidence="4" type="ORF">B7463_g2345</name>
</gene>
<feature type="non-terminal residue" evidence="4">
    <location>
        <position position="328"/>
    </location>
</feature>
<reference evidence="4 5" key="1">
    <citation type="submission" date="2018-05" db="EMBL/GenBank/DDBJ databases">
        <title>Draft genome sequence of Scytalidium lignicola DSM 105466, a ubiquitous saprotrophic fungus.</title>
        <authorList>
            <person name="Buettner E."/>
            <person name="Gebauer A.M."/>
            <person name="Hofrichter M."/>
            <person name="Liers C."/>
            <person name="Kellner H."/>
        </authorList>
    </citation>
    <scope>NUCLEOTIDE SEQUENCE [LARGE SCALE GENOMIC DNA]</scope>
    <source>
        <strain evidence="4 5">DSM 105466</strain>
    </source>
</reference>
<name>A0A3E2HLB6_SCYLI</name>
<keyword evidence="3" id="KW-0560">Oxidoreductase</keyword>
<dbReference type="EMBL" id="NCSJ02000027">
    <property type="protein sequence ID" value="RFU33972.1"/>
    <property type="molecule type" value="Genomic_DNA"/>
</dbReference>
<sequence>MGSWFSLPSWDPKKDLPDLSGKIALVTGANAGIGYHTAEELALHGAKVYIGARSERRAHAAIERLHIENPTLVKGAVVYLPLNLSDLDDVVKAVEVFLQQEKRLDILVNNAGMITNKSERTPQGYEATIGVNYMAHFLLTKLLLPTLKATATKEGSNVRIINTSSSGHTMLVPTAMQFNKLDDLQYPGRSQSYPPYSGQRDLFSRYAVSKVANILHAAELQRQFDIEKIPIIAASFNPGGNNTEGALSVFPRWLRPIMSRIMNPPTFGARPALFLAASPDATRFKGAYLEHTCQLGSASVIAKDPQRAKNLWDLSESEIDKYLASSSK</sequence>
<accession>A0A3E2HLB6</accession>
<dbReference type="GO" id="GO:0016491">
    <property type="term" value="F:oxidoreductase activity"/>
    <property type="evidence" value="ECO:0007669"/>
    <property type="project" value="UniProtKB-KW"/>
</dbReference>
<evidence type="ECO:0000313" key="5">
    <source>
        <dbReference type="Proteomes" id="UP000258309"/>
    </source>
</evidence>
<evidence type="ECO:0000256" key="2">
    <source>
        <dbReference type="ARBA" id="ARBA00022857"/>
    </source>
</evidence>
<dbReference type="SUPFAM" id="SSF51735">
    <property type="entry name" value="NAD(P)-binding Rossmann-fold domains"/>
    <property type="match status" value="1"/>
</dbReference>
<dbReference type="Gene3D" id="3.40.50.720">
    <property type="entry name" value="NAD(P)-binding Rossmann-like Domain"/>
    <property type="match status" value="1"/>
</dbReference>
<feature type="non-terminal residue" evidence="4">
    <location>
        <position position="1"/>
    </location>
</feature>
<keyword evidence="5" id="KW-1185">Reference proteome</keyword>
<dbReference type="Pfam" id="PF00106">
    <property type="entry name" value="adh_short"/>
    <property type="match status" value="1"/>
</dbReference>
<dbReference type="PANTHER" id="PTHR24320:SF282">
    <property type="entry name" value="WW DOMAIN-CONTAINING OXIDOREDUCTASE"/>
    <property type="match status" value="1"/>
</dbReference>
<dbReference type="InterPro" id="IPR036291">
    <property type="entry name" value="NAD(P)-bd_dom_sf"/>
</dbReference>
<dbReference type="Proteomes" id="UP000258309">
    <property type="component" value="Unassembled WGS sequence"/>
</dbReference>
<dbReference type="STRING" id="5539.A0A3E2HLB6"/>
<dbReference type="OrthoDB" id="191139at2759"/>
<comment type="caution">
    <text evidence="4">The sequence shown here is derived from an EMBL/GenBank/DDBJ whole genome shotgun (WGS) entry which is preliminary data.</text>
</comment>
<evidence type="ECO:0000256" key="1">
    <source>
        <dbReference type="ARBA" id="ARBA00006484"/>
    </source>
</evidence>
<dbReference type="InterPro" id="IPR002347">
    <property type="entry name" value="SDR_fam"/>
</dbReference>
<keyword evidence="2" id="KW-0521">NADP</keyword>
<proteinExistence type="inferred from homology"/>
<organism evidence="4 5">
    <name type="scientific">Scytalidium lignicola</name>
    <name type="common">Hyphomycete</name>
    <dbReference type="NCBI Taxonomy" id="5539"/>
    <lineage>
        <taxon>Eukaryota</taxon>
        <taxon>Fungi</taxon>
        <taxon>Dikarya</taxon>
        <taxon>Ascomycota</taxon>
        <taxon>Pezizomycotina</taxon>
        <taxon>Leotiomycetes</taxon>
        <taxon>Leotiomycetes incertae sedis</taxon>
        <taxon>Scytalidium</taxon>
    </lineage>
</organism>
<dbReference type="PANTHER" id="PTHR24320">
    <property type="entry name" value="RETINOL DEHYDROGENASE"/>
    <property type="match status" value="1"/>
</dbReference>
<dbReference type="PRINTS" id="PR00081">
    <property type="entry name" value="GDHRDH"/>
</dbReference>
<protein>
    <submittedName>
        <fullName evidence="4">Uncharacterized protein</fullName>
    </submittedName>
</protein>
<dbReference type="OMA" id="GMWDNTT"/>
<dbReference type="AlphaFoldDB" id="A0A3E2HLB6"/>
<comment type="similarity">
    <text evidence="1">Belongs to the short-chain dehydrogenases/reductases (SDR) family.</text>
</comment>
<evidence type="ECO:0000256" key="3">
    <source>
        <dbReference type="ARBA" id="ARBA00023002"/>
    </source>
</evidence>
<evidence type="ECO:0000313" key="4">
    <source>
        <dbReference type="EMBL" id="RFU33972.1"/>
    </source>
</evidence>